<feature type="domain" description="Peptidase S1" evidence="2">
    <location>
        <begin position="174"/>
        <end position="435"/>
    </location>
</feature>
<proteinExistence type="predicted"/>
<dbReference type="InterPro" id="IPR001314">
    <property type="entry name" value="Peptidase_S1A"/>
</dbReference>
<dbReference type="GO" id="GO:0005576">
    <property type="term" value="C:extracellular region"/>
    <property type="evidence" value="ECO:0007669"/>
    <property type="project" value="UniProtKB-SubCell"/>
</dbReference>
<keyword evidence="3" id="KW-1185">Reference proteome</keyword>
<evidence type="ECO:0000256" key="1">
    <source>
        <dbReference type="SAM" id="SignalP"/>
    </source>
</evidence>
<dbReference type="Pfam" id="PF00089">
    <property type="entry name" value="Trypsin"/>
    <property type="match status" value="1"/>
</dbReference>
<dbReference type="AlphaFoldDB" id="A0A8B8HV61"/>
<evidence type="ECO:0000313" key="3">
    <source>
        <dbReference type="Proteomes" id="UP001652626"/>
    </source>
</evidence>
<dbReference type="InterPro" id="IPR009003">
    <property type="entry name" value="Peptidase_S1_PA"/>
</dbReference>
<reference evidence="4" key="1">
    <citation type="submission" date="2025-08" db="UniProtKB">
        <authorList>
            <consortium name="RefSeq"/>
        </authorList>
    </citation>
    <scope>IDENTIFICATION</scope>
    <source>
        <tissue evidence="4">Whole body</tissue>
    </source>
</reference>
<dbReference type="InterPro" id="IPR018114">
    <property type="entry name" value="TRYPSIN_HIS"/>
</dbReference>
<dbReference type="PROSITE" id="PS50240">
    <property type="entry name" value="TRYPSIN_DOM"/>
    <property type="match status" value="1"/>
</dbReference>
<dbReference type="OMA" id="IHEAYIP"/>
<dbReference type="InterPro" id="IPR001254">
    <property type="entry name" value="Trypsin_dom"/>
</dbReference>
<dbReference type="PRINTS" id="PR00722">
    <property type="entry name" value="CHYMOTRYPSIN"/>
</dbReference>
<accession>A0A8B8HV61</accession>
<feature type="chain" id="PRO_5047393715" evidence="1">
    <location>
        <begin position="21"/>
        <end position="437"/>
    </location>
</feature>
<evidence type="ECO:0000259" key="2">
    <source>
        <dbReference type="PROSITE" id="PS50240"/>
    </source>
</evidence>
<dbReference type="PANTHER" id="PTHR24260:SF136">
    <property type="entry name" value="GH08193P-RELATED"/>
    <property type="match status" value="1"/>
</dbReference>
<feature type="signal peptide" evidence="1">
    <location>
        <begin position="1"/>
        <end position="20"/>
    </location>
</feature>
<dbReference type="SUPFAM" id="SSF50494">
    <property type="entry name" value="Trypsin-like serine proteases"/>
    <property type="match status" value="1"/>
</dbReference>
<dbReference type="Proteomes" id="UP001652626">
    <property type="component" value="Chromosome 23"/>
</dbReference>
<dbReference type="Gene3D" id="2.40.10.10">
    <property type="entry name" value="Trypsin-like serine proteases"/>
    <property type="match status" value="1"/>
</dbReference>
<dbReference type="InterPro" id="IPR051333">
    <property type="entry name" value="CLIP_Serine_Protease"/>
</dbReference>
<organism evidence="3 4">
    <name type="scientific">Vanessa tameamea</name>
    <name type="common">Kamehameha butterfly</name>
    <dbReference type="NCBI Taxonomy" id="334116"/>
    <lineage>
        <taxon>Eukaryota</taxon>
        <taxon>Metazoa</taxon>
        <taxon>Ecdysozoa</taxon>
        <taxon>Arthropoda</taxon>
        <taxon>Hexapoda</taxon>
        <taxon>Insecta</taxon>
        <taxon>Pterygota</taxon>
        <taxon>Neoptera</taxon>
        <taxon>Endopterygota</taxon>
        <taxon>Lepidoptera</taxon>
        <taxon>Glossata</taxon>
        <taxon>Ditrysia</taxon>
        <taxon>Papilionoidea</taxon>
        <taxon>Nymphalidae</taxon>
        <taxon>Nymphalinae</taxon>
        <taxon>Vanessa</taxon>
    </lineage>
</organism>
<dbReference type="OrthoDB" id="6147874at2759"/>
<dbReference type="CDD" id="cd00190">
    <property type="entry name" value="Tryp_SPc"/>
    <property type="match status" value="1"/>
</dbReference>
<dbReference type="GO" id="GO:0004252">
    <property type="term" value="F:serine-type endopeptidase activity"/>
    <property type="evidence" value="ECO:0007669"/>
    <property type="project" value="InterPro"/>
</dbReference>
<dbReference type="PROSITE" id="PS00134">
    <property type="entry name" value="TRYPSIN_HIS"/>
    <property type="match status" value="1"/>
</dbReference>
<name>A0A8B8HV61_VANTA</name>
<gene>
    <name evidence="4" type="primary">LOC113395198</name>
</gene>
<protein>
    <submittedName>
        <fullName evidence="4">Chymotrypsin-like elastase family member 2A</fullName>
    </submittedName>
</protein>
<keyword evidence="1" id="KW-0732">Signal</keyword>
<dbReference type="SMART" id="SM00020">
    <property type="entry name" value="Tryp_SPc"/>
    <property type="match status" value="1"/>
</dbReference>
<dbReference type="RefSeq" id="XP_026488555.2">
    <property type="nucleotide sequence ID" value="XM_026632770.2"/>
</dbReference>
<dbReference type="GeneID" id="113395198"/>
<dbReference type="GO" id="GO:0006508">
    <property type="term" value="P:proteolysis"/>
    <property type="evidence" value="ECO:0007669"/>
    <property type="project" value="UniProtKB-KW"/>
</dbReference>
<evidence type="ECO:0000313" key="4">
    <source>
        <dbReference type="RefSeq" id="XP_026488555.2"/>
    </source>
</evidence>
<dbReference type="InterPro" id="IPR043504">
    <property type="entry name" value="Peptidase_S1_PA_chymotrypsin"/>
</dbReference>
<sequence length="437" mass="48966">MKVLYQLFLIILSVLIKVNAIKFYKSVRPLPSFQVKPCLNNDNIVSYFKTGLEDGYNITIKKSITIGTELRLTFDSETALSLGNGARYSSSEDNVYNVFKLIFVDNIDDYVINVKGHPAPYSPPYLTSLKIDGEENCRAANLTYFEDFPVGVAKRKNVPDRFCGKRKVLHTELIVNGVNTKSGDWPWHVAIYRQERSSLRYVCGGTLISKNFILTAAHCTTINGSPVVPDVLGVFLGKYHLFQSDSTTQEIQVYRVIVHDEYSHNDLKNDISLLKLRTEVVFNNYVQPACLWYDEAYDKLTSYEILGTVTGWGFDRTDSLTSTLHSAKMPLIPNYSCILSNPIFYSNALRNNKKFCAGFANGTSACNGDSGGGFLVFIPDIIDGKDDNKVPGAWYVRGIVSASLSRQDAAICDPNSYAVFTDVSKYLTWIQDYITSN</sequence>
<dbReference type="PANTHER" id="PTHR24260">
    <property type="match status" value="1"/>
</dbReference>